<feature type="region of interest" description="Disordered" evidence="1">
    <location>
        <begin position="107"/>
        <end position="165"/>
    </location>
</feature>
<protein>
    <submittedName>
        <fullName evidence="2">Uncharacterized protein</fullName>
    </submittedName>
</protein>
<evidence type="ECO:0000256" key="1">
    <source>
        <dbReference type="SAM" id="MobiDB-lite"/>
    </source>
</evidence>
<reference evidence="2 3" key="1">
    <citation type="submission" date="2016-10" db="EMBL/GenBank/DDBJ databases">
        <title>Rodentibacter gen. nov. and new species.</title>
        <authorList>
            <person name="Christensen H."/>
        </authorList>
    </citation>
    <scope>NUCLEOTIDE SEQUENCE [LARGE SCALE GENOMIC DNA]</scope>
    <source>
        <strain evidence="2 3">Ppn418</strain>
    </source>
</reference>
<comment type="caution">
    <text evidence="2">The sequence shown here is derived from an EMBL/GenBank/DDBJ whole genome shotgun (WGS) entry which is preliminary data.</text>
</comment>
<proteinExistence type="predicted"/>
<dbReference type="EMBL" id="MLHG01000047">
    <property type="protein sequence ID" value="OOF39072.1"/>
    <property type="molecule type" value="Genomic_DNA"/>
</dbReference>
<feature type="compositionally biased region" description="Basic and acidic residues" evidence="1">
    <location>
        <begin position="154"/>
        <end position="165"/>
    </location>
</feature>
<dbReference type="AlphaFoldDB" id="A0A1V3IEJ9"/>
<dbReference type="RefSeq" id="WP_208603967.1">
    <property type="nucleotide sequence ID" value="NZ_MLHG01000047.1"/>
</dbReference>
<gene>
    <name evidence="2" type="ORF">BKK47_07595</name>
</gene>
<evidence type="ECO:0000313" key="3">
    <source>
        <dbReference type="Proteomes" id="UP000189426"/>
    </source>
</evidence>
<feature type="compositionally biased region" description="Basic and acidic residues" evidence="1">
    <location>
        <begin position="130"/>
        <end position="140"/>
    </location>
</feature>
<dbReference type="STRING" id="1908257.BKK47_07595"/>
<dbReference type="Proteomes" id="UP000189426">
    <property type="component" value="Unassembled WGS sequence"/>
</dbReference>
<name>A0A1V3IEJ9_9PAST</name>
<organism evidence="2 3">
    <name type="scientific">Rodentibacter mrazii</name>
    <dbReference type="NCBI Taxonomy" id="1908257"/>
    <lineage>
        <taxon>Bacteria</taxon>
        <taxon>Pseudomonadati</taxon>
        <taxon>Pseudomonadota</taxon>
        <taxon>Gammaproteobacteria</taxon>
        <taxon>Pasteurellales</taxon>
        <taxon>Pasteurellaceae</taxon>
        <taxon>Rodentibacter</taxon>
    </lineage>
</organism>
<evidence type="ECO:0000313" key="2">
    <source>
        <dbReference type="EMBL" id="OOF39072.1"/>
    </source>
</evidence>
<accession>A0A1V3IEJ9</accession>
<keyword evidence="3" id="KW-1185">Reference proteome</keyword>
<sequence length="276" mass="31571">MRFSSYINNQKCLEWGLNANQGALFDLLNQASSWASEVVVDGVVYYWVSRHKVIEELPLFYKTADTVYRHFTELDDKGLIVYLKQGKHGDKDLIRLTEKGKSWNEFRSDLGRDNSEINPSLSPELGNESEITRKQIRDNSEINPTDNITNNKNTTDHNNKKTTQKSEDEILLEQFGVTGQLAKDFIALRKAKKAPITETALKLFNSQARKVNLSMLEAVQVAISRNWAGFREDWYLKSLQQNKSNPSSAKPSAHNDFNHRDYGEQIMPDWAVESAV</sequence>